<evidence type="ECO:0008006" key="3">
    <source>
        <dbReference type="Google" id="ProtNLM"/>
    </source>
</evidence>
<organism evidence="1 2">
    <name type="scientific">Symbiodinium microadriaticum</name>
    <name type="common">Dinoflagellate</name>
    <name type="synonym">Zooxanthella microadriatica</name>
    <dbReference type="NCBI Taxonomy" id="2951"/>
    <lineage>
        <taxon>Eukaryota</taxon>
        <taxon>Sar</taxon>
        <taxon>Alveolata</taxon>
        <taxon>Dinophyceae</taxon>
        <taxon>Suessiales</taxon>
        <taxon>Symbiodiniaceae</taxon>
        <taxon>Symbiodinium</taxon>
    </lineage>
</organism>
<reference evidence="1 2" key="1">
    <citation type="submission" date="2016-02" db="EMBL/GenBank/DDBJ databases">
        <title>Genome analysis of coral dinoflagellate symbionts highlights evolutionary adaptations to a symbiotic lifestyle.</title>
        <authorList>
            <person name="Aranda M."/>
            <person name="Li Y."/>
            <person name="Liew Y.J."/>
            <person name="Baumgarten S."/>
            <person name="Simakov O."/>
            <person name="Wilson M."/>
            <person name="Piel J."/>
            <person name="Ashoor H."/>
            <person name="Bougouffa S."/>
            <person name="Bajic V.B."/>
            <person name="Ryu T."/>
            <person name="Ravasi T."/>
            <person name="Bayer T."/>
            <person name="Micklem G."/>
            <person name="Kim H."/>
            <person name="Bhak J."/>
            <person name="Lajeunesse T.C."/>
            <person name="Voolstra C.R."/>
        </authorList>
    </citation>
    <scope>NUCLEOTIDE SEQUENCE [LARGE SCALE GENOMIC DNA]</scope>
    <source>
        <strain evidence="1 2">CCMP2467</strain>
    </source>
</reference>
<dbReference type="Proteomes" id="UP000186817">
    <property type="component" value="Unassembled WGS sequence"/>
</dbReference>
<sequence length="274" mass="30554">MTALAGRLTQRRRRYLGSAGNRQRGGPSHKELGAQVCSLPLSHLSAECFSPDSAMQLVYVRTFIQVDEEKPVLRRIRSASPSRRVDSVDEAIQADLRNLPQRVEEMLRILHQIPEVEQTGSSDTAPTANDTRPCVPNDGSRGHPYCCRRPCLFFAAAQCEAGARCDYCHLDHEPRPPSLNKKQRFILQEFSRAEILVILLPHLEAKAEQMGQAADTAPIISSFHRELQTLSVGVHWSTLSQRSHVLDKVLQKMKFGDVARLASSRFYGGSSLGI</sequence>
<protein>
    <recommendedName>
        <fullName evidence="3">C3H1-type domain-containing protein</fullName>
    </recommendedName>
</protein>
<proteinExistence type="predicted"/>
<evidence type="ECO:0000313" key="1">
    <source>
        <dbReference type="EMBL" id="OLP92896.1"/>
    </source>
</evidence>
<dbReference type="OrthoDB" id="10310352at2759"/>
<accession>A0A1Q9DCE9</accession>
<evidence type="ECO:0000313" key="2">
    <source>
        <dbReference type="Proteomes" id="UP000186817"/>
    </source>
</evidence>
<name>A0A1Q9DCE9_SYMMI</name>
<dbReference type="EMBL" id="LSRX01000603">
    <property type="protein sequence ID" value="OLP92896.1"/>
    <property type="molecule type" value="Genomic_DNA"/>
</dbReference>
<keyword evidence="2" id="KW-1185">Reference proteome</keyword>
<gene>
    <name evidence="1" type="ORF">AK812_SmicGene25253</name>
</gene>
<comment type="caution">
    <text evidence="1">The sequence shown here is derived from an EMBL/GenBank/DDBJ whole genome shotgun (WGS) entry which is preliminary data.</text>
</comment>
<dbReference type="AlphaFoldDB" id="A0A1Q9DCE9"/>